<protein>
    <submittedName>
        <fullName evidence="2">Abortive phage resistance protein</fullName>
    </submittedName>
</protein>
<comment type="caution">
    <text evidence="2">The sequence shown here is derived from an EMBL/GenBank/DDBJ whole genome shotgun (WGS) entry which is preliminary data.</text>
</comment>
<sequence length="253" mass="28772">MTTRLDKVRQLQKILIDRATGHDLSDEEYSKLRLELLKDSAVRDILPQFVKTYDELSKFWDFIKSSFSKYQERRGFIWKEFNPLIASLEQNIIAAHPADDDISAILVDFDVEHVHIAWQKALERRNEDPEGSITMARTLIESVCKHILDEAGIAHSDKDDLPKLYKETAKQLNMAPEQHQEEIFKQILGGCETVVGRLSALRNKLSDAHGRGKKAVKPSPRHATLAVNLAGSMAAFLVETWEARSLKVRSQSP</sequence>
<dbReference type="EMBL" id="CAIH01000283">
    <property type="protein sequence ID" value="CCH94084.1"/>
    <property type="molecule type" value="Genomic_DNA"/>
</dbReference>
<dbReference type="Pfam" id="PF14355">
    <property type="entry name" value="Abi_C"/>
    <property type="match status" value="1"/>
</dbReference>
<dbReference type="RefSeq" id="WP_004158852.1">
    <property type="nucleotide sequence ID" value="NZ_HE972589.1"/>
</dbReference>
<proteinExistence type="predicted"/>
<name>A0A822LDB0_MICAE</name>
<organism evidence="2 3">
    <name type="scientific">Microcystis aeruginosa PCC 9432</name>
    <dbReference type="NCBI Taxonomy" id="1160280"/>
    <lineage>
        <taxon>Bacteria</taxon>
        <taxon>Bacillati</taxon>
        <taxon>Cyanobacteriota</taxon>
        <taxon>Cyanophyceae</taxon>
        <taxon>Oscillatoriophycideae</taxon>
        <taxon>Chroococcales</taxon>
        <taxon>Microcystaceae</taxon>
        <taxon>Microcystis</taxon>
    </lineage>
</organism>
<evidence type="ECO:0000313" key="3">
    <source>
        <dbReference type="Proteomes" id="UP000005806"/>
    </source>
</evidence>
<dbReference type="AlphaFoldDB" id="A0A822LDB0"/>
<evidence type="ECO:0000313" key="2">
    <source>
        <dbReference type="EMBL" id="CCH94084.1"/>
    </source>
</evidence>
<gene>
    <name evidence="2" type="ORF">MICCA_3530029</name>
</gene>
<feature type="domain" description="Abortive infection protein-like C-terminal" evidence="1">
    <location>
        <begin position="162"/>
        <end position="238"/>
    </location>
</feature>
<reference evidence="2 3" key="1">
    <citation type="submission" date="2012-04" db="EMBL/GenBank/DDBJ databases">
        <authorList>
            <person name="Genoscope - CEA"/>
        </authorList>
    </citation>
    <scope>NUCLEOTIDE SEQUENCE [LARGE SCALE GENOMIC DNA]</scope>
    <source>
        <strain evidence="2 3">9432</strain>
    </source>
</reference>
<dbReference type="InterPro" id="IPR026001">
    <property type="entry name" value="Abi-like_C"/>
</dbReference>
<accession>A0A822LDB0</accession>
<evidence type="ECO:0000259" key="1">
    <source>
        <dbReference type="Pfam" id="PF14355"/>
    </source>
</evidence>
<dbReference type="Proteomes" id="UP000005806">
    <property type="component" value="Unassembled WGS sequence"/>
</dbReference>